<protein>
    <recommendedName>
        <fullName evidence="2">DUF3422 domain-containing protein</fullName>
    </recommendedName>
</protein>
<gene>
    <name evidence="1" type="ORF">OAUR00152_LOCUS38529</name>
</gene>
<accession>A0A7S4NEB2</accession>
<dbReference type="EMBL" id="HBKQ01056239">
    <property type="protein sequence ID" value="CAE2282654.1"/>
    <property type="molecule type" value="Transcribed_RNA"/>
</dbReference>
<proteinExistence type="predicted"/>
<organism evidence="1">
    <name type="scientific">Odontella aurita</name>
    <dbReference type="NCBI Taxonomy" id="265563"/>
    <lineage>
        <taxon>Eukaryota</taxon>
        <taxon>Sar</taxon>
        <taxon>Stramenopiles</taxon>
        <taxon>Ochrophyta</taxon>
        <taxon>Bacillariophyta</taxon>
        <taxon>Mediophyceae</taxon>
        <taxon>Biddulphiophycidae</taxon>
        <taxon>Eupodiscales</taxon>
        <taxon>Odontellaceae</taxon>
        <taxon>Odontella</taxon>
    </lineage>
</organism>
<reference evidence="1" key="1">
    <citation type="submission" date="2021-01" db="EMBL/GenBank/DDBJ databases">
        <authorList>
            <person name="Corre E."/>
            <person name="Pelletier E."/>
            <person name="Niang G."/>
            <person name="Scheremetjew M."/>
            <person name="Finn R."/>
            <person name="Kale V."/>
            <person name="Holt S."/>
            <person name="Cochrane G."/>
            <person name="Meng A."/>
            <person name="Brown T."/>
            <person name="Cohen L."/>
        </authorList>
    </citation>
    <scope>NUCLEOTIDE SEQUENCE</scope>
    <source>
        <strain evidence="1">Isolate 1302-5</strain>
    </source>
</reference>
<evidence type="ECO:0000313" key="1">
    <source>
        <dbReference type="EMBL" id="CAE2282654.1"/>
    </source>
</evidence>
<name>A0A7S4NEB2_9STRA</name>
<sequence length="524" mass="56760">MLLLQLRTVAGRGAGRLFATSTVQIGRLAQCGHDVSLGSRRITTFTSHEMRSKVCGLYYERMFEKVTLPTIASTITTTNGGGAHASGSEEPGSPLDAELTHVPHEADLEHLRKLCNFFHAHPPAPGARFHSVDLSGTCHVRWERHTEMSTYTFFKPATGPGDLDSPFAPDRVPVSVLPPEWVRTIPGAVIVASHIAIVGESKADTATSRDEDEFRLAKQLLNHNGHITGAAVHRGAFRAYSDWRVHGDSFGRIVLLPMPGLAHRMAGGKVIQRLVELDKYRKMALVALPLASQLAPEIDGLMGELQAVMSEVDADESNGGSRRRQQDLLHRLCSLTALSLRHQAKSDFRFGAARAYAQIVDDRLDDLGTEKIVGVPSIRTFVQSTTRPAIRTCDSVGERLKSLARSSQLTAELMRTSLTVRQQAHSAEQLDEIKHTSKTQVLLQESVEGLSVVAITYYSCGVLGYMLKSAAAVGAMPAGLGPEVVMGAAVPIVGFTVWRGLHEMKEKVLGESAGPASGDSSKRT</sequence>
<dbReference type="AlphaFoldDB" id="A0A7S4NEB2"/>
<evidence type="ECO:0008006" key="2">
    <source>
        <dbReference type="Google" id="ProtNLM"/>
    </source>
</evidence>
<dbReference type="Pfam" id="PF11902">
    <property type="entry name" value="DUF3422"/>
    <property type="match status" value="1"/>
</dbReference>
<dbReference type="InterPro" id="IPR021830">
    <property type="entry name" value="DUF3422"/>
</dbReference>